<proteinExistence type="predicted"/>
<name>U2S5F1_9ACTN</name>
<dbReference type="AlphaFoldDB" id="U2S5F1"/>
<evidence type="ECO:0000313" key="1">
    <source>
        <dbReference type="EMBL" id="ERK57992.1"/>
    </source>
</evidence>
<accession>U2S5F1</accession>
<dbReference type="EMBL" id="ACVN02000145">
    <property type="protein sequence ID" value="ERK57992.1"/>
    <property type="molecule type" value="Genomic_DNA"/>
</dbReference>
<gene>
    <name evidence="1" type="ORF">HMPREF0682_2876</name>
</gene>
<dbReference type="Proteomes" id="UP000017052">
    <property type="component" value="Unassembled WGS sequence"/>
</dbReference>
<reference evidence="1" key="1">
    <citation type="submission" date="2013-08" db="EMBL/GenBank/DDBJ databases">
        <authorList>
            <person name="Durkin A.S."/>
            <person name="Haft D.R."/>
            <person name="McCorrison J."/>
            <person name="Torralba M."/>
            <person name="Gillis M."/>
            <person name="Haft D.H."/>
            <person name="Methe B."/>
            <person name="Sutton G."/>
            <person name="Nelson K.E."/>
        </authorList>
    </citation>
    <scope>NUCLEOTIDE SEQUENCE [LARGE SCALE GENOMIC DNA]</scope>
    <source>
        <strain evidence="1">F0233</strain>
    </source>
</reference>
<evidence type="ECO:0000313" key="2">
    <source>
        <dbReference type="Proteomes" id="UP000017052"/>
    </source>
</evidence>
<comment type="caution">
    <text evidence="1">The sequence shown here is derived from an EMBL/GenBank/DDBJ whole genome shotgun (WGS) entry which is preliminary data.</text>
</comment>
<organism evidence="1 2">
    <name type="scientific">Propionibacterium acidifaciens F0233</name>
    <dbReference type="NCBI Taxonomy" id="553198"/>
    <lineage>
        <taxon>Bacteria</taxon>
        <taxon>Bacillati</taxon>
        <taxon>Actinomycetota</taxon>
        <taxon>Actinomycetes</taxon>
        <taxon>Propionibacteriales</taxon>
        <taxon>Propionibacteriaceae</taxon>
        <taxon>Propionibacterium</taxon>
    </lineage>
</organism>
<sequence>MSAQESMLLMRDARLLAVVTPSKQLPADALRSPRAFGSRPSRPIRCGVVRVLDLPLLLELLGCDAADRDEHLADPGVDNYCC</sequence>
<keyword evidence="2" id="KW-1185">Reference proteome</keyword>
<protein>
    <submittedName>
        <fullName evidence="1">Uncharacterized protein</fullName>
    </submittedName>
</protein>